<evidence type="ECO:0000313" key="3">
    <source>
        <dbReference type="Proteomes" id="UP000198588"/>
    </source>
</evidence>
<feature type="region of interest" description="Disordered" evidence="1">
    <location>
        <begin position="97"/>
        <end position="124"/>
    </location>
</feature>
<reference evidence="2 3" key="1">
    <citation type="submission" date="2016-10" db="EMBL/GenBank/DDBJ databases">
        <authorList>
            <person name="de Groot N.N."/>
        </authorList>
    </citation>
    <scope>NUCLEOTIDE SEQUENCE [LARGE SCALE GENOMIC DNA]</scope>
    <source>
        <strain evidence="2 3">CGMCC 1.12097</strain>
    </source>
</reference>
<evidence type="ECO:0008006" key="4">
    <source>
        <dbReference type="Google" id="ProtNLM"/>
    </source>
</evidence>
<protein>
    <recommendedName>
        <fullName evidence="4">Mor transcription activator family protein</fullName>
    </recommendedName>
</protein>
<sequence>MSEELRSAELLGLLGADDFLRLVEAFGGTRLYVPRSGDTTEIAKHLGTAVATKLGNRYSGTYLRVPLAREQRARHYRGIGHSNADIARRLGMTETGVDKLFRRMPGKPAKGSRDPRQIDLFSNR</sequence>
<accession>A0A1G5V0F6</accession>
<dbReference type="RefSeq" id="WP_091574727.1">
    <property type="nucleotide sequence ID" value="NZ_FMXM01000002.1"/>
</dbReference>
<dbReference type="Proteomes" id="UP000198588">
    <property type="component" value="Unassembled WGS sequence"/>
</dbReference>
<name>A0A1G5V0F6_9HYPH</name>
<dbReference type="AlphaFoldDB" id="A0A1G5V0F6"/>
<evidence type="ECO:0000313" key="2">
    <source>
        <dbReference type="EMBL" id="SDA39340.1"/>
    </source>
</evidence>
<dbReference type="OrthoDB" id="7596672at2"/>
<gene>
    <name evidence="2" type="ORF">SAMN02927914_00136</name>
</gene>
<evidence type="ECO:0000256" key="1">
    <source>
        <dbReference type="SAM" id="MobiDB-lite"/>
    </source>
</evidence>
<dbReference type="STRING" id="1165689.SAMN02927914_00136"/>
<organism evidence="2 3">
    <name type="scientific">Mesorhizobium qingshengii</name>
    <dbReference type="NCBI Taxonomy" id="1165689"/>
    <lineage>
        <taxon>Bacteria</taxon>
        <taxon>Pseudomonadati</taxon>
        <taxon>Pseudomonadota</taxon>
        <taxon>Alphaproteobacteria</taxon>
        <taxon>Hyphomicrobiales</taxon>
        <taxon>Phyllobacteriaceae</taxon>
        <taxon>Mesorhizobium</taxon>
    </lineage>
</organism>
<dbReference type="EMBL" id="FMXM01000002">
    <property type="protein sequence ID" value="SDA39340.1"/>
    <property type="molecule type" value="Genomic_DNA"/>
</dbReference>
<proteinExistence type="predicted"/>